<gene>
    <name evidence="1" type="ORF">JMJ77_002616</name>
</gene>
<protein>
    <submittedName>
        <fullName evidence="1">Uncharacterized protein</fullName>
    </submittedName>
</protein>
<dbReference type="AlphaFoldDB" id="A0A9P7R986"/>
<keyword evidence="2" id="KW-1185">Reference proteome</keyword>
<dbReference type="Proteomes" id="UP000699042">
    <property type="component" value="Unassembled WGS sequence"/>
</dbReference>
<comment type="caution">
    <text evidence="1">The sequence shown here is derived from an EMBL/GenBank/DDBJ whole genome shotgun (WGS) entry which is preliminary data.</text>
</comment>
<name>A0A9P7R986_9PEZI</name>
<proteinExistence type="predicted"/>
<evidence type="ECO:0000313" key="2">
    <source>
        <dbReference type="Proteomes" id="UP000699042"/>
    </source>
</evidence>
<dbReference type="OrthoDB" id="4424523at2759"/>
<dbReference type="EMBL" id="JAESDN010000004">
    <property type="protein sequence ID" value="KAG7052005.1"/>
    <property type="molecule type" value="Genomic_DNA"/>
</dbReference>
<evidence type="ECO:0000313" key="1">
    <source>
        <dbReference type="EMBL" id="KAG7052005.1"/>
    </source>
</evidence>
<organism evidence="1 2">
    <name type="scientific">Colletotrichum scovillei</name>
    <dbReference type="NCBI Taxonomy" id="1209932"/>
    <lineage>
        <taxon>Eukaryota</taxon>
        <taxon>Fungi</taxon>
        <taxon>Dikarya</taxon>
        <taxon>Ascomycota</taxon>
        <taxon>Pezizomycotina</taxon>
        <taxon>Sordariomycetes</taxon>
        <taxon>Hypocreomycetidae</taxon>
        <taxon>Glomerellales</taxon>
        <taxon>Glomerellaceae</taxon>
        <taxon>Colletotrichum</taxon>
        <taxon>Colletotrichum acutatum species complex</taxon>
    </lineage>
</organism>
<accession>A0A9P7R986</accession>
<reference evidence="1" key="1">
    <citation type="submission" date="2021-05" db="EMBL/GenBank/DDBJ databases">
        <title>Comparative genomics of three Colletotrichum scovillei strains and genetic complementation revealed genes involved fungal growth and virulence on chili pepper.</title>
        <authorList>
            <person name="Hsieh D.-K."/>
            <person name="Chuang S.-C."/>
            <person name="Chen C.-Y."/>
            <person name="Chao Y.-T."/>
            <person name="Lu M.-Y.J."/>
            <person name="Lee M.-H."/>
            <person name="Shih M.-C."/>
        </authorList>
    </citation>
    <scope>NUCLEOTIDE SEQUENCE</scope>
    <source>
        <strain evidence="1">Coll-153</strain>
    </source>
</reference>
<sequence length="253" mass="29810">MSHSMEEYFATRKIEELPRHRSDWKLDAFRRTCEDMRDLNYPTWGFVIYRCTYDDEDLWVRYLSQLKDFAHEWLVKNRRAELLEQYLDFHVIEDRATLENASRQDLRRHFNQWTSTQNIPAGDGFFWSKTGAELPRFRFFLYVDKQILATVVQFQNADNAYTGHPMFRLLLPPMVIAVVDGSWTPDTVQSYEPQNEDGYPEIDGSSKRYVGFEYYLACYATALYENLHGTGLVDWSSYTRPPAIGPTGKETMS</sequence>